<proteinExistence type="predicted"/>
<gene>
    <name evidence="2" type="ORF">MTCD1_01778</name>
</gene>
<dbReference type="Gene3D" id="2.60.40.10">
    <property type="entry name" value="Immunoglobulins"/>
    <property type="match status" value="1"/>
</dbReference>
<accession>A0ABQ0MUW9</accession>
<evidence type="ECO:0000256" key="1">
    <source>
        <dbReference type="SAM" id="SignalP"/>
    </source>
</evidence>
<dbReference type="Proteomes" id="UP000197068">
    <property type="component" value="Unassembled WGS sequence"/>
</dbReference>
<dbReference type="PROSITE" id="PS00018">
    <property type="entry name" value="EF_HAND_1"/>
    <property type="match status" value="1"/>
</dbReference>
<reference evidence="2 3" key="1">
    <citation type="submission" date="2017-06" db="EMBL/GenBank/DDBJ databases">
        <title>Whole Genome Sequences of Colwellia marinimaniae MTCD1.</title>
        <authorList>
            <person name="Kusumoto H."/>
            <person name="Inoue M."/>
            <person name="Tanikawa K."/>
            <person name="Maeji H."/>
            <person name="Cameron J.H."/>
            <person name="Bartlett D.H."/>
        </authorList>
    </citation>
    <scope>NUCLEOTIDE SEQUENCE [LARGE SCALE GENOMIC DNA]</scope>
    <source>
        <strain evidence="2 3">MTCD1</strain>
    </source>
</reference>
<evidence type="ECO:0000313" key="3">
    <source>
        <dbReference type="Proteomes" id="UP000197068"/>
    </source>
</evidence>
<protein>
    <submittedName>
        <fullName evidence="2">Chitinase</fullName>
    </submittedName>
</protein>
<dbReference type="InterPro" id="IPR018247">
    <property type="entry name" value="EF_Hand_1_Ca_BS"/>
</dbReference>
<dbReference type="PROSITE" id="PS51257">
    <property type="entry name" value="PROKAR_LIPOPROTEIN"/>
    <property type="match status" value="1"/>
</dbReference>
<feature type="chain" id="PRO_5046807685" evidence="1">
    <location>
        <begin position="22"/>
        <end position="823"/>
    </location>
</feature>
<dbReference type="InterPro" id="IPR013783">
    <property type="entry name" value="Ig-like_fold"/>
</dbReference>
<sequence>MILMKKLFILSMLTSAISACGGSDKQNEIQAVNKAPTVSIDNITVNENALITLTASVTDDGSIASYLWNINSKYPIELSGETSSTISFTAPSISVDIDSFSINLIVVDDGGLSATGNATITVNNIVPTLALADSYSVDEISSIVISPIINSFSDEIVDYAWSFDNNDNIGISEDESGNLTVTPSNIFDDVQLSLSLTITDTDGDMATAVTSLDISQIYTPLTINGFVTDSPIINAATSIYIGELQLPVTPITDENGEYSVDIKIDNSDENKLVKIISQGVANQINAKLVSILGSTQDIIEQAASDGVLTSDENFATNVTNITTAHYALITKANKGIEVSTPEIFNALSKALDIADVIHLATAIKVAIDKSIDNPELSLPEGVENTLQLVLNEELSRQYVALVSGTEEFTQAQSEMMADDKLIEAIEFIVPEKIYFYELNSRALTDNPIYYFNNDGTGELKGNTFTWTQTSNLINASFINQEGTYTYVNATSNEGNTRQFQAMRYPESFHLTVLTLNENKLGLFVESIDKIVFLEDDKVNNPSFNLDDQMESNAEISYGLMSGVELPITNVGATIAYLPVVEQETNSGTDTVTVKIDKFSLYSDGTGYASILEQSIAWVLTDGYLKIYQTDSEQVQTISSYTKIEANDGLDQFALESITSPEKNKVSHGKIVTTELVWEASQVTGIWAYPETEPLNHFYWELLENGDANTISTNDDNNDGQITEDEVYRQYGRWEIRDGNLVISRIMHKDTSDSDEDHREDDGIYWVKYHERTWELITLEEEKIGILHKHHFFWADLYDGGINEIDFSPRVFHKLADHPVKINQ</sequence>
<comment type="caution">
    <text evidence="2">The sequence shown here is derived from an EMBL/GenBank/DDBJ whole genome shotgun (WGS) entry which is preliminary data.</text>
</comment>
<dbReference type="InterPro" id="IPR035986">
    <property type="entry name" value="PKD_dom_sf"/>
</dbReference>
<dbReference type="SUPFAM" id="SSF49299">
    <property type="entry name" value="PKD domain"/>
    <property type="match status" value="1"/>
</dbReference>
<dbReference type="Pfam" id="PF22352">
    <property type="entry name" value="K319L-like_PKD"/>
    <property type="match status" value="1"/>
</dbReference>
<name>A0ABQ0MUW9_9GAMM</name>
<dbReference type="RefSeq" id="WP_057180169.1">
    <property type="nucleotide sequence ID" value="NZ_BDQM01000011.1"/>
</dbReference>
<feature type="signal peptide" evidence="1">
    <location>
        <begin position="1"/>
        <end position="21"/>
    </location>
</feature>
<evidence type="ECO:0000313" key="2">
    <source>
        <dbReference type="EMBL" id="GAW96168.1"/>
    </source>
</evidence>
<keyword evidence="1" id="KW-0732">Signal</keyword>
<keyword evidence="3" id="KW-1185">Reference proteome</keyword>
<dbReference type="EMBL" id="BDQM01000011">
    <property type="protein sequence ID" value="GAW96168.1"/>
    <property type="molecule type" value="Genomic_DNA"/>
</dbReference>
<organism evidence="2 3">
    <name type="scientific">Colwellia marinimaniae</name>
    <dbReference type="NCBI Taxonomy" id="1513592"/>
    <lineage>
        <taxon>Bacteria</taxon>
        <taxon>Pseudomonadati</taxon>
        <taxon>Pseudomonadota</taxon>
        <taxon>Gammaproteobacteria</taxon>
        <taxon>Alteromonadales</taxon>
        <taxon>Colwelliaceae</taxon>
        <taxon>Colwellia</taxon>
    </lineage>
</organism>